<evidence type="ECO:0000313" key="3">
    <source>
        <dbReference type="Proteomes" id="UP000008461"/>
    </source>
</evidence>
<protein>
    <submittedName>
        <fullName evidence="2">Osmoprotectant transport system permease protein</fullName>
    </submittedName>
</protein>
<keyword evidence="1" id="KW-0812">Transmembrane</keyword>
<dbReference type="STRING" id="760192.Halhy_5577"/>
<feature type="transmembrane region" description="Helical" evidence="1">
    <location>
        <begin position="67"/>
        <end position="88"/>
    </location>
</feature>
<reference evidence="2 3" key="1">
    <citation type="journal article" date="2011" name="Stand. Genomic Sci.">
        <title>Complete genome sequence of Haliscomenobacter hydrossis type strain (O).</title>
        <authorList>
            <consortium name="US DOE Joint Genome Institute (JGI-PGF)"/>
            <person name="Daligault H."/>
            <person name="Lapidus A."/>
            <person name="Zeytun A."/>
            <person name="Nolan M."/>
            <person name="Lucas S."/>
            <person name="Del Rio T.G."/>
            <person name="Tice H."/>
            <person name="Cheng J.F."/>
            <person name="Tapia R."/>
            <person name="Han C."/>
            <person name="Goodwin L."/>
            <person name="Pitluck S."/>
            <person name="Liolios K."/>
            <person name="Pagani I."/>
            <person name="Ivanova N."/>
            <person name="Huntemann M."/>
            <person name="Mavromatis K."/>
            <person name="Mikhailova N."/>
            <person name="Pati A."/>
            <person name="Chen A."/>
            <person name="Palaniappan K."/>
            <person name="Land M."/>
            <person name="Hauser L."/>
            <person name="Brambilla E.M."/>
            <person name="Rohde M."/>
            <person name="Verbarg S."/>
            <person name="Goker M."/>
            <person name="Bristow J."/>
            <person name="Eisen J.A."/>
            <person name="Markowitz V."/>
            <person name="Hugenholtz P."/>
            <person name="Kyrpides N.C."/>
            <person name="Klenk H.P."/>
            <person name="Woyke T."/>
        </authorList>
    </citation>
    <scope>NUCLEOTIDE SEQUENCE [LARGE SCALE GENOMIC DNA]</scope>
    <source>
        <strain evidence="3">ATCC 27775 / DSM 1100 / LMG 10767 / O</strain>
    </source>
</reference>
<evidence type="ECO:0000313" key="2">
    <source>
        <dbReference type="EMBL" id="AEE53401.1"/>
    </source>
</evidence>
<dbReference type="OrthoDB" id="961164at2"/>
<dbReference type="AlphaFoldDB" id="F4KTM7"/>
<proteinExistence type="predicted"/>
<dbReference type="eggNOG" id="ENOG5033KNZ">
    <property type="taxonomic scope" value="Bacteria"/>
</dbReference>
<dbReference type="EMBL" id="CP002691">
    <property type="protein sequence ID" value="AEE53401.1"/>
    <property type="molecule type" value="Genomic_DNA"/>
</dbReference>
<sequence length="94" mass="10716">MSFFWILWGFDAIISLVVLYFFFIGLADGSVSSFNMGIWMLLLLGLAVVMLGSLWLKSIEYMTLAKILLGILAIPGLLYLFFILFIMIGKPRWN</sequence>
<keyword evidence="1" id="KW-1133">Transmembrane helix</keyword>
<evidence type="ECO:0000256" key="1">
    <source>
        <dbReference type="SAM" id="Phobius"/>
    </source>
</evidence>
<keyword evidence="3" id="KW-1185">Reference proteome</keyword>
<reference key="2">
    <citation type="submission" date="2011-04" db="EMBL/GenBank/DDBJ databases">
        <title>Complete sequence of chromosome of Haliscomenobacter hydrossis DSM 1100.</title>
        <authorList>
            <consortium name="US DOE Joint Genome Institute (JGI-PGF)"/>
            <person name="Lucas S."/>
            <person name="Han J."/>
            <person name="Lapidus A."/>
            <person name="Bruce D."/>
            <person name="Goodwin L."/>
            <person name="Pitluck S."/>
            <person name="Peters L."/>
            <person name="Kyrpides N."/>
            <person name="Mavromatis K."/>
            <person name="Ivanova N."/>
            <person name="Ovchinnikova G."/>
            <person name="Pagani I."/>
            <person name="Daligault H."/>
            <person name="Detter J.C."/>
            <person name="Han C."/>
            <person name="Land M."/>
            <person name="Hauser L."/>
            <person name="Markowitz V."/>
            <person name="Cheng J.-F."/>
            <person name="Hugenholtz P."/>
            <person name="Woyke T."/>
            <person name="Wu D."/>
            <person name="Verbarg S."/>
            <person name="Frueling A."/>
            <person name="Brambilla E."/>
            <person name="Klenk H.-P."/>
            <person name="Eisen J.A."/>
        </authorList>
    </citation>
    <scope>NUCLEOTIDE SEQUENCE</scope>
    <source>
        <strain>DSM 1100</strain>
    </source>
</reference>
<dbReference type="Proteomes" id="UP000008461">
    <property type="component" value="Chromosome"/>
</dbReference>
<dbReference type="KEGG" id="hhy:Halhy_5577"/>
<name>F4KTM7_HALH1</name>
<keyword evidence="1" id="KW-0472">Membrane</keyword>
<organism evidence="2 3">
    <name type="scientific">Haliscomenobacter hydrossis (strain ATCC 27775 / DSM 1100 / LMG 10767 / O)</name>
    <dbReference type="NCBI Taxonomy" id="760192"/>
    <lineage>
        <taxon>Bacteria</taxon>
        <taxon>Pseudomonadati</taxon>
        <taxon>Bacteroidota</taxon>
        <taxon>Saprospiria</taxon>
        <taxon>Saprospirales</taxon>
        <taxon>Haliscomenobacteraceae</taxon>
        <taxon>Haliscomenobacter</taxon>
    </lineage>
</organism>
<feature type="transmembrane region" description="Helical" evidence="1">
    <location>
        <begin position="6"/>
        <end position="26"/>
    </location>
</feature>
<dbReference type="RefSeq" id="WP_013767930.1">
    <property type="nucleotide sequence ID" value="NC_015510.1"/>
</dbReference>
<accession>F4KTM7</accession>
<feature type="transmembrane region" description="Helical" evidence="1">
    <location>
        <begin position="38"/>
        <end position="55"/>
    </location>
</feature>
<gene>
    <name evidence="2" type="ordered locus">Halhy_5577</name>
</gene>
<dbReference type="HOGENOM" id="CLU_185168_0_0_10"/>